<dbReference type="PANTHER" id="PTHR46558:SF4">
    <property type="entry name" value="DNA-BIDING PHAGE PROTEIN"/>
    <property type="match status" value="1"/>
</dbReference>
<accession>A0A0R1H314</accession>
<feature type="transmembrane region" description="Helical" evidence="2">
    <location>
        <begin position="109"/>
        <end position="129"/>
    </location>
</feature>
<evidence type="ECO:0000259" key="3">
    <source>
        <dbReference type="PROSITE" id="PS50943"/>
    </source>
</evidence>
<dbReference type="EMBL" id="AZDA01000007">
    <property type="protein sequence ID" value="KRK40600.1"/>
    <property type="molecule type" value="Genomic_DNA"/>
</dbReference>
<keyword evidence="5" id="KW-1185">Reference proteome</keyword>
<evidence type="ECO:0000313" key="4">
    <source>
        <dbReference type="EMBL" id="KRK40600.1"/>
    </source>
</evidence>
<feature type="domain" description="HTH cro/C1-type" evidence="3">
    <location>
        <begin position="8"/>
        <end position="62"/>
    </location>
</feature>
<dbReference type="Proteomes" id="UP000051461">
    <property type="component" value="Unassembled WGS sequence"/>
</dbReference>
<dbReference type="GO" id="GO:0003677">
    <property type="term" value="F:DNA binding"/>
    <property type="evidence" value="ECO:0007669"/>
    <property type="project" value="UniProtKB-KW"/>
</dbReference>
<comment type="caution">
    <text evidence="4">The sequence shown here is derived from an EMBL/GenBank/DDBJ whole genome shotgun (WGS) entry which is preliminary data.</text>
</comment>
<organism evidence="4 5">
    <name type="scientific">Loigolactobacillus bifermentans DSM 20003</name>
    <dbReference type="NCBI Taxonomy" id="1423726"/>
    <lineage>
        <taxon>Bacteria</taxon>
        <taxon>Bacillati</taxon>
        <taxon>Bacillota</taxon>
        <taxon>Bacilli</taxon>
        <taxon>Lactobacillales</taxon>
        <taxon>Lactobacillaceae</taxon>
        <taxon>Loigolactobacillus</taxon>
    </lineage>
</organism>
<reference evidence="4 5" key="1">
    <citation type="journal article" date="2015" name="Genome Announc.">
        <title>Expanding the biotechnology potential of lactobacilli through comparative genomics of 213 strains and associated genera.</title>
        <authorList>
            <person name="Sun Z."/>
            <person name="Harris H.M."/>
            <person name="McCann A."/>
            <person name="Guo C."/>
            <person name="Argimon S."/>
            <person name="Zhang W."/>
            <person name="Yang X."/>
            <person name="Jeffery I.B."/>
            <person name="Cooney J.C."/>
            <person name="Kagawa T.F."/>
            <person name="Liu W."/>
            <person name="Song Y."/>
            <person name="Salvetti E."/>
            <person name="Wrobel A."/>
            <person name="Rasinkangas P."/>
            <person name="Parkhill J."/>
            <person name="Rea M.C."/>
            <person name="O'Sullivan O."/>
            <person name="Ritari J."/>
            <person name="Douillard F.P."/>
            <person name="Paul Ross R."/>
            <person name="Yang R."/>
            <person name="Briner A.E."/>
            <person name="Felis G.E."/>
            <person name="de Vos W.M."/>
            <person name="Barrangou R."/>
            <person name="Klaenhammer T.R."/>
            <person name="Caufield P.W."/>
            <person name="Cui Y."/>
            <person name="Zhang H."/>
            <person name="O'Toole P.W."/>
        </authorList>
    </citation>
    <scope>NUCLEOTIDE SEQUENCE [LARGE SCALE GENOMIC DNA]</scope>
    <source>
        <strain evidence="4 5">DSM 20003</strain>
    </source>
</reference>
<evidence type="ECO:0000313" key="5">
    <source>
        <dbReference type="Proteomes" id="UP000051461"/>
    </source>
</evidence>
<dbReference type="Gene3D" id="1.10.260.40">
    <property type="entry name" value="lambda repressor-like DNA-binding domains"/>
    <property type="match status" value="1"/>
</dbReference>
<dbReference type="AlphaFoldDB" id="A0A0R1H314"/>
<dbReference type="STRING" id="1423726.FC07_GL000008"/>
<evidence type="ECO:0000256" key="1">
    <source>
        <dbReference type="ARBA" id="ARBA00023125"/>
    </source>
</evidence>
<gene>
    <name evidence="4" type="ORF">FC07_GL000008</name>
</gene>
<dbReference type="PANTHER" id="PTHR46558">
    <property type="entry name" value="TRACRIPTIONAL REGULATORY PROTEIN-RELATED-RELATED"/>
    <property type="match status" value="1"/>
</dbReference>
<dbReference type="PROSITE" id="PS50943">
    <property type="entry name" value="HTH_CROC1"/>
    <property type="match status" value="1"/>
</dbReference>
<dbReference type="PATRIC" id="fig|1423726.3.peg.8"/>
<keyword evidence="2" id="KW-0812">Transmembrane</keyword>
<dbReference type="SMART" id="SM00530">
    <property type="entry name" value="HTH_XRE"/>
    <property type="match status" value="1"/>
</dbReference>
<feature type="transmembrane region" description="Helical" evidence="2">
    <location>
        <begin position="85"/>
        <end position="103"/>
    </location>
</feature>
<keyword evidence="1" id="KW-0238">DNA-binding</keyword>
<sequence length="132" mass="15164">MLMIGEQLQQARQARQLSQEQVAEQLAVSRQTISNWETEKSYPDIERVLRLAELYQLSLDELLRRDPQLIHAWQVASDQVKLGRYLAVLLGLNLLLTLGILYLNAFFWLTVSLFLGLVVCVSGCFYVLIKLI</sequence>
<keyword evidence="2" id="KW-0472">Membrane</keyword>
<dbReference type="SUPFAM" id="SSF47413">
    <property type="entry name" value="lambda repressor-like DNA-binding domains"/>
    <property type="match status" value="1"/>
</dbReference>
<dbReference type="InterPro" id="IPR001387">
    <property type="entry name" value="Cro/C1-type_HTH"/>
</dbReference>
<evidence type="ECO:0000256" key="2">
    <source>
        <dbReference type="SAM" id="Phobius"/>
    </source>
</evidence>
<protein>
    <recommendedName>
        <fullName evidence="3">HTH cro/C1-type domain-containing protein</fullName>
    </recommendedName>
</protein>
<proteinExistence type="predicted"/>
<name>A0A0R1H314_9LACO</name>
<dbReference type="InterPro" id="IPR010982">
    <property type="entry name" value="Lambda_DNA-bd_dom_sf"/>
</dbReference>
<dbReference type="CDD" id="cd00093">
    <property type="entry name" value="HTH_XRE"/>
    <property type="match status" value="1"/>
</dbReference>
<dbReference type="Pfam" id="PF01381">
    <property type="entry name" value="HTH_3"/>
    <property type="match status" value="1"/>
</dbReference>
<keyword evidence="2" id="KW-1133">Transmembrane helix</keyword>